<feature type="region of interest" description="Disordered" evidence="1">
    <location>
        <begin position="1"/>
        <end position="23"/>
    </location>
</feature>
<protein>
    <submittedName>
        <fullName evidence="2">Uncharacterized protein</fullName>
    </submittedName>
</protein>
<proteinExistence type="predicted"/>
<dbReference type="AlphaFoldDB" id="A0A7U2HVM7"/>
<accession>A0A7U2HVM7</accession>
<reference evidence="3" key="1">
    <citation type="journal article" date="2021" name="BMC Genomics">
        <title>Chromosome-level genome assembly and manually-curated proteome of model necrotroph Parastagonospora nodorum Sn15 reveals a genome-wide trove of candidate effector homologs, and redundancy of virulence-related functions within an accessory chromosome.</title>
        <authorList>
            <person name="Bertazzoni S."/>
            <person name="Jones D.A.B."/>
            <person name="Phan H.T."/>
            <person name="Tan K.-C."/>
            <person name="Hane J.K."/>
        </authorList>
    </citation>
    <scope>NUCLEOTIDE SEQUENCE [LARGE SCALE GENOMIC DNA]</scope>
    <source>
        <strain evidence="3">SN15 / ATCC MYA-4574 / FGSC 10173)</strain>
    </source>
</reference>
<dbReference type="VEuPathDB" id="FungiDB:JI435_306760"/>
<dbReference type="Proteomes" id="UP000663193">
    <property type="component" value="Chromosome 1"/>
</dbReference>
<sequence>MSNKPLPPKPRKDSTQQSPPPKYALPHAVPCTKTPSRSINLSNLPTEILFQITSHLRPPAPAPLLPSRFDGPERIAYVRSACPLVALALTFRRLTPIAQEALLHTIVLGGFDGLPALVALLRFLMLRPDMRVHVKYLRLGLPPERCLYFKSERDRRGERISARVFGSVPGELWDGVVRVVERAGVGANVKDVWMEELRANFARPMCGVLVVLLDVEGLSVGHSLGMTRRESVLREMFGCGRVRGEVDLRGVKGLKGLEGGRGLVLPALVDGKSKDGWW</sequence>
<organism evidence="2 3">
    <name type="scientific">Phaeosphaeria nodorum (strain SN15 / ATCC MYA-4574 / FGSC 10173)</name>
    <name type="common">Glume blotch fungus</name>
    <name type="synonym">Parastagonospora nodorum</name>
    <dbReference type="NCBI Taxonomy" id="321614"/>
    <lineage>
        <taxon>Eukaryota</taxon>
        <taxon>Fungi</taxon>
        <taxon>Dikarya</taxon>
        <taxon>Ascomycota</taxon>
        <taxon>Pezizomycotina</taxon>
        <taxon>Dothideomycetes</taxon>
        <taxon>Pleosporomycetidae</taxon>
        <taxon>Pleosporales</taxon>
        <taxon>Pleosporineae</taxon>
        <taxon>Phaeosphaeriaceae</taxon>
        <taxon>Parastagonospora</taxon>
    </lineage>
</organism>
<keyword evidence="3" id="KW-1185">Reference proteome</keyword>
<dbReference type="OrthoDB" id="3706841at2759"/>
<evidence type="ECO:0000256" key="1">
    <source>
        <dbReference type="SAM" id="MobiDB-lite"/>
    </source>
</evidence>
<gene>
    <name evidence="2" type="ORF">JI435_306760</name>
</gene>
<evidence type="ECO:0000313" key="3">
    <source>
        <dbReference type="Proteomes" id="UP000663193"/>
    </source>
</evidence>
<evidence type="ECO:0000313" key="2">
    <source>
        <dbReference type="EMBL" id="QRC90331.1"/>
    </source>
</evidence>
<dbReference type="EMBL" id="CP069023">
    <property type="protein sequence ID" value="QRC90331.1"/>
    <property type="molecule type" value="Genomic_DNA"/>
</dbReference>
<name>A0A7U2HVM7_PHANO</name>